<reference evidence="5" key="1">
    <citation type="journal article" date="2021" name="ISME J.">
        <title>Fine-scale metabolic discontinuity in a stratified prokaryote microbiome of a Red Sea deep halocline.</title>
        <authorList>
            <person name="Michoud G."/>
            <person name="Ngugi D.K."/>
            <person name="Barozzi A."/>
            <person name="Merlino G."/>
            <person name="Calleja M.L."/>
            <person name="Delgado-Huertas A."/>
            <person name="Moran X.A.G."/>
            <person name="Daffonchio D."/>
        </authorList>
    </citation>
    <scope>NUCLEOTIDE SEQUENCE</scope>
    <source>
        <strain evidence="5">SuakinDeep_MAG55_1</strain>
    </source>
</reference>
<dbReference type="SUPFAM" id="SSF52200">
    <property type="entry name" value="Toll/Interleukin receptor TIR domain"/>
    <property type="match status" value="1"/>
</dbReference>
<dbReference type="InterPro" id="IPR019734">
    <property type="entry name" value="TPR_rpt"/>
</dbReference>
<dbReference type="Pfam" id="PF13676">
    <property type="entry name" value="TIR_2"/>
    <property type="match status" value="1"/>
</dbReference>
<dbReference type="PANTHER" id="PTHR45641">
    <property type="entry name" value="TETRATRICOPEPTIDE REPEAT PROTEIN (AFU_ORTHOLOGUE AFUA_6G03870)"/>
    <property type="match status" value="1"/>
</dbReference>
<dbReference type="InterPro" id="IPR035897">
    <property type="entry name" value="Toll_tir_struct_dom_sf"/>
</dbReference>
<name>A0A941W3S5_9BACT</name>
<dbReference type="GO" id="GO:0007165">
    <property type="term" value="P:signal transduction"/>
    <property type="evidence" value="ECO:0007669"/>
    <property type="project" value="InterPro"/>
</dbReference>
<dbReference type="SUPFAM" id="SSF48452">
    <property type="entry name" value="TPR-like"/>
    <property type="match status" value="3"/>
</dbReference>
<dbReference type="InterPro" id="IPR000157">
    <property type="entry name" value="TIR_dom"/>
</dbReference>
<dbReference type="Gene3D" id="3.40.50.10140">
    <property type="entry name" value="Toll/interleukin-1 receptor homology (TIR) domain"/>
    <property type="match status" value="1"/>
</dbReference>
<comment type="caution">
    <text evidence="5">The sequence shown here is derived from an EMBL/GenBank/DDBJ whole genome shotgun (WGS) entry which is preliminary data.</text>
</comment>
<evidence type="ECO:0000256" key="3">
    <source>
        <dbReference type="PROSITE-ProRule" id="PRU00339"/>
    </source>
</evidence>
<evidence type="ECO:0000256" key="2">
    <source>
        <dbReference type="ARBA" id="ARBA00022803"/>
    </source>
</evidence>
<dbReference type="AlphaFoldDB" id="A0A941W3S5"/>
<dbReference type="InterPro" id="IPR011990">
    <property type="entry name" value="TPR-like_helical_dom_sf"/>
</dbReference>
<evidence type="ECO:0000313" key="6">
    <source>
        <dbReference type="Proteomes" id="UP000722750"/>
    </source>
</evidence>
<evidence type="ECO:0000259" key="4">
    <source>
        <dbReference type="PROSITE" id="PS50104"/>
    </source>
</evidence>
<keyword evidence="2 3" id="KW-0802">TPR repeat</keyword>
<dbReference type="Proteomes" id="UP000722750">
    <property type="component" value="Unassembled WGS sequence"/>
</dbReference>
<organism evidence="5 6">
    <name type="scientific">Candidatus Scalindua arabica</name>
    <dbReference type="NCBI Taxonomy" id="1127984"/>
    <lineage>
        <taxon>Bacteria</taxon>
        <taxon>Pseudomonadati</taxon>
        <taxon>Planctomycetota</taxon>
        <taxon>Candidatus Brocadiia</taxon>
        <taxon>Candidatus Brocadiales</taxon>
        <taxon>Candidatus Scalinduaceae</taxon>
        <taxon>Candidatus Scalindua</taxon>
    </lineage>
</organism>
<protein>
    <recommendedName>
        <fullName evidence="4">TIR domain-containing protein</fullName>
    </recommendedName>
</protein>
<feature type="domain" description="TIR" evidence="4">
    <location>
        <begin position="2"/>
        <end position="161"/>
    </location>
</feature>
<keyword evidence="1" id="KW-0677">Repeat</keyword>
<proteinExistence type="predicted"/>
<dbReference type="Pfam" id="PF13181">
    <property type="entry name" value="TPR_8"/>
    <property type="match status" value="2"/>
</dbReference>
<evidence type="ECO:0000256" key="1">
    <source>
        <dbReference type="ARBA" id="ARBA00022737"/>
    </source>
</evidence>
<dbReference type="Gene3D" id="1.25.40.10">
    <property type="entry name" value="Tetratricopeptide repeat domain"/>
    <property type="match status" value="2"/>
</dbReference>
<dbReference type="EMBL" id="JAANXD010000071">
    <property type="protein sequence ID" value="MBS1258622.1"/>
    <property type="molecule type" value="Genomic_DNA"/>
</dbReference>
<accession>A0A941W3S5</accession>
<sequence>MKSNYIFISHSTQDGEFVNALRKGLENEGLNIRTDSRESAPGDKLECETKQAIEQARAFIVAIGPETINSLSVLKETKYALEVSNKGGNNYKVIPLIREGVEPAILSTFFGKEPIGTKIQIGSGGVSEATSLIFVALGERLSDKQKRSLFDGVENSLRRLSPEIREKIKPLGVFQGGSSISNITNVLELNEDERDLLVSKLLETGLAEPMPYGFLRFHPALCSYLYQELDEAVLDTNKARWAESLRQLSEFLYKQQSEDSRLADSLTLLELPNLIKSLEHIQAQGIPEITLDRAVILEQLTMQLDKPQTLAKVKAIIEEEEKKSAGWEHARFEILSMRVERLLDAGNFPQALSVAQILLDKCIKAGEEVYEGADYDIAVANLLVGRVLRMGGAFDDALKSINAAHKDFSLLAGEADSNAARKMVSASLAKKGECLLDLGRLEESAAAYEESIQIAEELKNKRHIAVGKGQLGTVRFSQGRYEDAIKAHNEAREIFENLGELNMAAVALQQQGVVFEEIGQFEEAEQAFQQSLAVNVQQGSPLDEARSLGRLGNLYAKIGRSEDAVISFRQSAEKYTEINDMANEGRIRGNLTITLIMLKRYDEARQEIQRAIECFKPYGHHVEPWRAWDKLRDIELADGNQEAAARAREQAIQLYLVCRRDGGEDQSPSARLCALFENALKQQRPEEIKKQLDEVASDPNIPESGKLLVSKLQAILAGSREVGLASDVGLDYTDTAEILFLLERLKR</sequence>
<dbReference type="Pfam" id="PF13424">
    <property type="entry name" value="TPR_12"/>
    <property type="match status" value="1"/>
</dbReference>
<feature type="repeat" description="TPR" evidence="3">
    <location>
        <begin position="505"/>
        <end position="538"/>
    </location>
</feature>
<gene>
    <name evidence="5" type="ORF">MAG551_01683</name>
</gene>
<dbReference type="SMART" id="SM00028">
    <property type="entry name" value="TPR"/>
    <property type="match status" value="5"/>
</dbReference>
<dbReference type="PROSITE" id="PS50005">
    <property type="entry name" value="TPR"/>
    <property type="match status" value="1"/>
</dbReference>
<evidence type="ECO:0000313" key="5">
    <source>
        <dbReference type="EMBL" id="MBS1258622.1"/>
    </source>
</evidence>
<dbReference type="PROSITE" id="PS50104">
    <property type="entry name" value="TIR"/>
    <property type="match status" value="1"/>
</dbReference>